<evidence type="ECO:0000256" key="3">
    <source>
        <dbReference type="ARBA" id="ARBA00023172"/>
    </source>
</evidence>
<evidence type="ECO:0000313" key="7">
    <source>
        <dbReference type="EMBL" id="GAA4649663.1"/>
    </source>
</evidence>
<dbReference type="EMBL" id="BAABFL010000245">
    <property type="protein sequence ID" value="GAA4649663.1"/>
    <property type="molecule type" value="Genomic_DNA"/>
</dbReference>
<dbReference type="InterPro" id="IPR011010">
    <property type="entry name" value="DNA_brk_join_enz"/>
</dbReference>
<evidence type="ECO:0000256" key="4">
    <source>
        <dbReference type="PROSITE-ProRule" id="PRU01248"/>
    </source>
</evidence>
<dbReference type="Pfam" id="PF12167">
    <property type="entry name" value="Arm-DNA-bind_2"/>
    <property type="match status" value="1"/>
</dbReference>
<dbReference type="Proteomes" id="UP001500604">
    <property type="component" value="Unassembled WGS sequence"/>
</dbReference>
<proteinExistence type="predicted"/>
<evidence type="ECO:0000259" key="5">
    <source>
        <dbReference type="PROSITE" id="PS51898"/>
    </source>
</evidence>
<dbReference type="InterPro" id="IPR010998">
    <property type="entry name" value="Integrase_recombinase_N"/>
</dbReference>
<evidence type="ECO:0000256" key="2">
    <source>
        <dbReference type="ARBA" id="ARBA00023125"/>
    </source>
</evidence>
<feature type="domain" description="Tyr recombinase" evidence="5">
    <location>
        <begin position="196"/>
        <end position="307"/>
    </location>
</feature>
<accession>A0ABP8V0F0</accession>
<dbReference type="PROSITE" id="PS51898">
    <property type="entry name" value="TYR_RECOMBINASE"/>
    <property type="match status" value="1"/>
</dbReference>
<dbReference type="Gene3D" id="1.10.150.130">
    <property type="match status" value="1"/>
</dbReference>
<dbReference type="InterPro" id="IPR002104">
    <property type="entry name" value="Integrase_catalytic"/>
</dbReference>
<dbReference type="InterPro" id="IPR013762">
    <property type="entry name" value="Integrase-like_cat_sf"/>
</dbReference>
<reference evidence="8" key="1">
    <citation type="journal article" date="2019" name="Int. J. Syst. Evol. Microbiol.">
        <title>The Global Catalogue of Microorganisms (GCM) 10K type strain sequencing project: providing services to taxonomists for standard genome sequencing and annotation.</title>
        <authorList>
            <consortium name="The Broad Institute Genomics Platform"/>
            <consortium name="The Broad Institute Genome Sequencing Center for Infectious Disease"/>
            <person name="Wu L."/>
            <person name="Ma J."/>
        </authorList>
    </citation>
    <scope>NUCLEOTIDE SEQUENCE [LARGE SCALE GENOMIC DNA]</scope>
    <source>
        <strain evidence="8">JCM 17805</strain>
    </source>
</reference>
<name>A0ABP8V0F0_9GAMM</name>
<evidence type="ECO:0000256" key="1">
    <source>
        <dbReference type="ARBA" id="ARBA00022908"/>
    </source>
</evidence>
<dbReference type="Gene3D" id="1.10.443.10">
    <property type="entry name" value="Intergrase catalytic core"/>
    <property type="match status" value="1"/>
</dbReference>
<dbReference type="InterPro" id="IPR050090">
    <property type="entry name" value="Tyrosine_recombinase_XerCD"/>
</dbReference>
<dbReference type="InterPro" id="IPR022000">
    <property type="entry name" value="Min27-like_integrase_DNA_bind"/>
</dbReference>
<evidence type="ECO:0008006" key="9">
    <source>
        <dbReference type="Google" id="ProtNLM"/>
    </source>
</evidence>
<dbReference type="PROSITE" id="PS51900">
    <property type="entry name" value="CB"/>
    <property type="match status" value="1"/>
</dbReference>
<sequence>MGSGRDELEEKIILALKNAPGVERNGKGLRVVFHYNGIRCRESFAIPVTVKNIKYCYERLVAIKHLIAINQFDYVQFFPNSKRAAMFSKTAVPITLEKLWELFKRHTLMDVKSSTLSAYEDMFHVISGIIGKSKVVSQITDKDVLDYRYIIREGKSATTANVRLSILKRLLIYAEEYGYMTKKLSKHCIRFKERRRKPDPFTKSEIRRALNCCNDAFHKCYLIVAVYTGMRTGEICALCWEDDDLDSATITVRSTIRQDQHLHAPKTGNERIVNLLPPAVDALREMQSLTFMLASAEVRFYDTATNL</sequence>
<feature type="domain" description="Core-binding (CB)" evidence="6">
    <location>
        <begin position="94"/>
        <end position="175"/>
    </location>
</feature>
<keyword evidence="8" id="KW-1185">Reference proteome</keyword>
<gene>
    <name evidence="7" type="ORF">GCM10023116_19410</name>
</gene>
<evidence type="ECO:0000313" key="8">
    <source>
        <dbReference type="Proteomes" id="UP001500604"/>
    </source>
</evidence>
<organism evidence="7 8">
    <name type="scientific">Kistimonas scapharcae</name>
    <dbReference type="NCBI Taxonomy" id="1036133"/>
    <lineage>
        <taxon>Bacteria</taxon>
        <taxon>Pseudomonadati</taxon>
        <taxon>Pseudomonadota</taxon>
        <taxon>Gammaproteobacteria</taxon>
        <taxon>Oceanospirillales</taxon>
        <taxon>Endozoicomonadaceae</taxon>
        <taxon>Kistimonas</taxon>
    </lineage>
</organism>
<evidence type="ECO:0000259" key="6">
    <source>
        <dbReference type="PROSITE" id="PS51900"/>
    </source>
</evidence>
<dbReference type="PANTHER" id="PTHR30349">
    <property type="entry name" value="PHAGE INTEGRASE-RELATED"/>
    <property type="match status" value="1"/>
</dbReference>
<comment type="caution">
    <text evidence="7">The sequence shown here is derived from an EMBL/GenBank/DDBJ whole genome shotgun (WGS) entry which is preliminary data.</text>
</comment>
<dbReference type="PANTHER" id="PTHR30349:SF36">
    <property type="entry name" value="PROPHAGE INTEGRASE INTR-RELATED"/>
    <property type="match status" value="1"/>
</dbReference>
<dbReference type="RefSeq" id="WP_345195619.1">
    <property type="nucleotide sequence ID" value="NZ_BAABFL010000245.1"/>
</dbReference>
<keyword evidence="1" id="KW-0229">DNA integration</keyword>
<dbReference type="SUPFAM" id="SSF56349">
    <property type="entry name" value="DNA breaking-rejoining enzymes"/>
    <property type="match status" value="1"/>
</dbReference>
<protein>
    <recommendedName>
        <fullName evidence="9">Integrase</fullName>
    </recommendedName>
</protein>
<keyword evidence="3" id="KW-0233">DNA recombination</keyword>
<keyword evidence="2 4" id="KW-0238">DNA-binding</keyword>
<dbReference type="Pfam" id="PF00589">
    <property type="entry name" value="Phage_integrase"/>
    <property type="match status" value="1"/>
</dbReference>
<dbReference type="InterPro" id="IPR044068">
    <property type="entry name" value="CB"/>
</dbReference>